<keyword evidence="2" id="KW-0479">Metal-binding</keyword>
<dbReference type="Pfam" id="PF13359">
    <property type="entry name" value="DDE_Tnp_4"/>
    <property type="match status" value="1"/>
</dbReference>
<accession>A0AAD9V5Z0</accession>
<dbReference type="PANTHER" id="PTHR34615:SF1">
    <property type="entry name" value="PX DOMAIN-CONTAINING PROTEIN"/>
    <property type="match status" value="1"/>
</dbReference>
<keyword evidence="5" id="KW-1185">Reference proteome</keyword>
<comment type="cofactor">
    <cofactor evidence="1">
        <name>a divalent metal cation</name>
        <dbReference type="ChEBI" id="CHEBI:60240"/>
    </cofactor>
</comment>
<reference evidence="4" key="2">
    <citation type="journal article" date="2023" name="Science">
        <title>Genomic signatures of disease resistance in endangered staghorn corals.</title>
        <authorList>
            <person name="Vollmer S.V."/>
            <person name="Selwyn J.D."/>
            <person name="Despard B.A."/>
            <person name="Roesel C.L."/>
        </authorList>
    </citation>
    <scope>NUCLEOTIDE SEQUENCE</scope>
    <source>
        <strain evidence="4">K2</strain>
    </source>
</reference>
<dbReference type="PANTHER" id="PTHR34615">
    <property type="entry name" value="PX DOMAIN-CONTAINING PROTEIN"/>
    <property type="match status" value="1"/>
</dbReference>
<organism evidence="4 5">
    <name type="scientific">Acropora cervicornis</name>
    <name type="common">Staghorn coral</name>
    <dbReference type="NCBI Taxonomy" id="6130"/>
    <lineage>
        <taxon>Eukaryota</taxon>
        <taxon>Metazoa</taxon>
        <taxon>Cnidaria</taxon>
        <taxon>Anthozoa</taxon>
        <taxon>Hexacorallia</taxon>
        <taxon>Scleractinia</taxon>
        <taxon>Astrocoeniina</taxon>
        <taxon>Acroporidae</taxon>
        <taxon>Acropora</taxon>
    </lineage>
</organism>
<proteinExistence type="predicted"/>
<evidence type="ECO:0000256" key="2">
    <source>
        <dbReference type="ARBA" id="ARBA00022723"/>
    </source>
</evidence>
<dbReference type="AlphaFoldDB" id="A0AAD9V5Z0"/>
<dbReference type="EMBL" id="JARQWQ010000028">
    <property type="protein sequence ID" value="KAK2562516.1"/>
    <property type="molecule type" value="Genomic_DNA"/>
</dbReference>
<protein>
    <recommendedName>
        <fullName evidence="3">DDE Tnp4 domain-containing protein</fullName>
    </recommendedName>
</protein>
<evidence type="ECO:0000259" key="3">
    <source>
        <dbReference type="Pfam" id="PF13359"/>
    </source>
</evidence>
<gene>
    <name evidence="4" type="ORF">P5673_014183</name>
</gene>
<sequence>MANCGLHSVREALLLAYGTNVIDSVEFAVFYDANSSRELFPYWKFDKFNFDNWDDTECRAELRFGKAEVFLLLEVLRFPDKYIDKVSRFGRNPTELCLIFNTVLEFVYNSHHHRLESWNQPFLLPQVLERYAQIIHNRGAPLQNCFGFVDGTLCRIARPQNNKRAVYNGDKRVHGIKFQSVVVPNGLIANLAGPFEGRRHDNTTLHESRMLRKLQRVAWANGEPLCLYGDPAYPLAIHLQAPFRDALLTPQMQRFNEAISEERVLVEWMFGTVTNY</sequence>
<feature type="domain" description="DDE Tnp4" evidence="3">
    <location>
        <begin position="149"/>
        <end position="274"/>
    </location>
</feature>
<name>A0AAD9V5Z0_ACRCE</name>
<dbReference type="GO" id="GO:0046872">
    <property type="term" value="F:metal ion binding"/>
    <property type="evidence" value="ECO:0007669"/>
    <property type="project" value="UniProtKB-KW"/>
</dbReference>
<comment type="caution">
    <text evidence="4">The sequence shown here is derived from an EMBL/GenBank/DDBJ whole genome shotgun (WGS) entry which is preliminary data.</text>
</comment>
<dbReference type="Proteomes" id="UP001249851">
    <property type="component" value="Unassembled WGS sequence"/>
</dbReference>
<reference evidence="4" key="1">
    <citation type="journal article" date="2023" name="G3 (Bethesda)">
        <title>Whole genome assembly and annotation of the endangered Caribbean coral Acropora cervicornis.</title>
        <authorList>
            <person name="Selwyn J.D."/>
            <person name="Vollmer S.V."/>
        </authorList>
    </citation>
    <scope>NUCLEOTIDE SEQUENCE</scope>
    <source>
        <strain evidence="4">K2</strain>
    </source>
</reference>
<evidence type="ECO:0000313" key="5">
    <source>
        <dbReference type="Proteomes" id="UP001249851"/>
    </source>
</evidence>
<dbReference type="InterPro" id="IPR027806">
    <property type="entry name" value="HARBI1_dom"/>
</dbReference>
<evidence type="ECO:0000313" key="4">
    <source>
        <dbReference type="EMBL" id="KAK2562516.1"/>
    </source>
</evidence>
<evidence type="ECO:0000256" key="1">
    <source>
        <dbReference type="ARBA" id="ARBA00001968"/>
    </source>
</evidence>